<dbReference type="GO" id="GO:0006488">
    <property type="term" value="P:dolichol-linked oligosaccharide biosynthetic process"/>
    <property type="evidence" value="ECO:0007669"/>
    <property type="project" value="InterPro"/>
</dbReference>
<keyword evidence="7" id="KW-1185">Reference proteome</keyword>
<keyword evidence="2" id="KW-0812">Transmembrane</keyword>
<keyword evidence="3" id="KW-0256">Endoplasmic reticulum</keyword>
<dbReference type="Pfam" id="PF08660">
    <property type="entry name" value="Alg14"/>
    <property type="match status" value="1"/>
</dbReference>
<evidence type="ECO:0000313" key="6">
    <source>
        <dbReference type="EMBL" id="AZG74177.1"/>
    </source>
</evidence>
<dbReference type="PANTHER" id="PTHR12154">
    <property type="entry name" value="GLYCOSYL TRANSFERASE-RELATED"/>
    <property type="match status" value="1"/>
</dbReference>
<protein>
    <submittedName>
        <fullName evidence="6">Polysaccharide biosynthesis protein</fullName>
    </submittedName>
</protein>
<evidence type="ECO:0000256" key="3">
    <source>
        <dbReference type="ARBA" id="ARBA00022824"/>
    </source>
</evidence>
<gene>
    <name evidence="6" type="ORF">EGC82_16315</name>
</gene>
<dbReference type="KEGG" id="slj:EGC82_16315"/>
<dbReference type="GO" id="GO:0004577">
    <property type="term" value="F:N-acetylglucosaminyldiphosphodolichol N-acetylglucosaminyltransferase activity"/>
    <property type="evidence" value="ECO:0007669"/>
    <property type="project" value="TreeGrafter"/>
</dbReference>
<dbReference type="Gene3D" id="3.40.50.2000">
    <property type="entry name" value="Glycogen Phosphorylase B"/>
    <property type="match status" value="1"/>
</dbReference>
<keyword evidence="5" id="KW-0472">Membrane</keyword>
<dbReference type="NCBIfam" id="NF041549">
    <property type="entry name" value="PssD"/>
    <property type="match status" value="1"/>
</dbReference>
<reference evidence="7" key="1">
    <citation type="submission" date="2018-11" db="EMBL/GenBank/DDBJ databases">
        <title>Shewanella sp. M2.</title>
        <authorList>
            <person name="Hwang Y.J."/>
            <person name="Hwang C.Y."/>
        </authorList>
    </citation>
    <scope>NUCLEOTIDE SEQUENCE [LARGE SCALE GENOMIC DNA]</scope>
    <source>
        <strain evidence="7">LMG 19866</strain>
    </source>
</reference>
<comment type="subcellular location">
    <subcellularLocation>
        <location evidence="1">Endoplasmic reticulum membrane</location>
        <topology evidence="1">Single-pass membrane protein</topology>
    </subcellularLocation>
</comment>
<dbReference type="InterPro" id="IPR013969">
    <property type="entry name" value="Oligosacch_biosynth_Alg14"/>
</dbReference>
<evidence type="ECO:0000256" key="1">
    <source>
        <dbReference type="ARBA" id="ARBA00004389"/>
    </source>
</evidence>
<evidence type="ECO:0000256" key="5">
    <source>
        <dbReference type="ARBA" id="ARBA00023136"/>
    </source>
</evidence>
<name>A0A3G8LXP5_9GAMM</name>
<evidence type="ECO:0000313" key="7">
    <source>
        <dbReference type="Proteomes" id="UP000278035"/>
    </source>
</evidence>
<accession>A0A3G8LXP5</accession>
<dbReference type="PANTHER" id="PTHR12154:SF4">
    <property type="entry name" value="UDP-N-ACETYLGLUCOSAMINE TRANSFERASE SUBUNIT ALG14 HOMOLOG"/>
    <property type="match status" value="1"/>
</dbReference>
<evidence type="ECO:0000256" key="2">
    <source>
        <dbReference type="ARBA" id="ARBA00022692"/>
    </source>
</evidence>
<dbReference type="OrthoDB" id="5623083at2"/>
<dbReference type="Proteomes" id="UP000278035">
    <property type="component" value="Chromosome"/>
</dbReference>
<dbReference type="RefSeq" id="WP_124731691.1">
    <property type="nucleotide sequence ID" value="NZ_CP034015.1"/>
</dbReference>
<proteinExistence type="predicted"/>
<keyword evidence="4" id="KW-1133">Transmembrane helix</keyword>
<evidence type="ECO:0000256" key="4">
    <source>
        <dbReference type="ARBA" id="ARBA00022989"/>
    </source>
</evidence>
<organism evidence="6 7">
    <name type="scientific">Shewanella livingstonensis</name>
    <dbReference type="NCBI Taxonomy" id="150120"/>
    <lineage>
        <taxon>Bacteria</taxon>
        <taxon>Pseudomonadati</taxon>
        <taxon>Pseudomonadota</taxon>
        <taxon>Gammaproteobacteria</taxon>
        <taxon>Alteromonadales</taxon>
        <taxon>Shewanellaceae</taxon>
        <taxon>Shewanella</taxon>
    </lineage>
</organism>
<dbReference type="EMBL" id="CP034015">
    <property type="protein sequence ID" value="AZG74177.1"/>
    <property type="molecule type" value="Genomic_DNA"/>
</dbReference>
<sequence length="160" mass="18143">MNSTKKILLTYGVGGHSAQMNRLVPKIKPLLADSKLISISDNTINPTWSSCHYVTGEVRNKNNHMEIFSNFGPLTVLKSLFKVNHEHKVDVVISTGPGLCFLVSLFFKLRGAKIVHIETWSRFTTKSFTGSLMYYISDRFYIQNKELIKIYPKAIYAGLL</sequence>
<dbReference type="AlphaFoldDB" id="A0A3G8LXP5"/>